<sequence>MCSFVFHFIFYFYFLYWYDYLHFIVCSNKMSSKIRVAWTPLLVRETGWFPKAKKKKHTNACLYIGDCLHFCLKVQTLCRRRTRILITAGIDHKGLSMVKRVYTTTFTLRG</sequence>
<dbReference type="EMBL" id="HBUF01132713">
    <property type="protein sequence ID" value="CAG6644569.1"/>
    <property type="molecule type" value="Transcribed_RNA"/>
</dbReference>
<keyword evidence="1" id="KW-0812">Transmembrane</keyword>
<proteinExistence type="predicted"/>
<organism evidence="2">
    <name type="scientific">Cacopsylla melanoneura</name>
    <dbReference type="NCBI Taxonomy" id="428564"/>
    <lineage>
        <taxon>Eukaryota</taxon>
        <taxon>Metazoa</taxon>
        <taxon>Ecdysozoa</taxon>
        <taxon>Arthropoda</taxon>
        <taxon>Hexapoda</taxon>
        <taxon>Insecta</taxon>
        <taxon>Pterygota</taxon>
        <taxon>Neoptera</taxon>
        <taxon>Paraneoptera</taxon>
        <taxon>Hemiptera</taxon>
        <taxon>Sternorrhyncha</taxon>
        <taxon>Psylloidea</taxon>
        <taxon>Psyllidae</taxon>
        <taxon>Psyllinae</taxon>
        <taxon>Cacopsylla</taxon>
    </lineage>
</organism>
<keyword evidence="1" id="KW-1133">Transmembrane helix</keyword>
<keyword evidence="1" id="KW-0472">Membrane</keyword>
<name>A0A8D8W4K2_9HEMI</name>
<dbReference type="AlphaFoldDB" id="A0A8D8W4K2"/>
<feature type="transmembrane region" description="Helical" evidence="1">
    <location>
        <begin position="6"/>
        <end position="25"/>
    </location>
</feature>
<evidence type="ECO:0000313" key="2">
    <source>
        <dbReference type="EMBL" id="CAG6644569.1"/>
    </source>
</evidence>
<reference evidence="2" key="1">
    <citation type="submission" date="2021-05" db="EMBL/GenBank/DDBJ databases">
        <authorList>
            <person name="Alioto T."/>
            <person name="Alioto T."/>
            <person name="Gomez Garrido J."/>
        </authorList>
    </citation>
    <scope>NUCLEOTIDE SEQUENCE</scope>
</reference>
<evidence type="ECO:0000256" key="1">
    <source>
        <dbReference type="SAM" id="Phobius"/>
    </source>
</evidence>
<accession>A0A8D8W4K2</accession>
<protein>
    <submittedName>
        <fullName evidence="2">Uncharacterized protein</fullName>
    </submittedName>
</protein>